<dbReference type="GO" id="GO:0008990">
    <property type="term" value="F:rRNA (guanine-N2-)-methyltransferase activity"/>
    <property type="evidence" value="ECO:0007669"/>
    <property type="project" value="TreeGrafter"/>
</dbReference>
<keyword evidence="1 6" id="KW-0489">Methyltransferase</keyword>
<dbReference type="PROSITE" id="PS51165">
    <property type="entry name" value="THUMP"/>
    <property type="match status" value="1"/>
</dbReference>
<keyword evidence="2 6" id="KW-0808">Transferase</keyword>
<organism evidence="6 7">
    <name type="scientific">Parvibium lacunae</name>
    <dbReference type="NCBI Taxonomy" id="1888893"/>
    <lineage>
        <taxon>Bacteria</taxon>
        <taxon>Pseudomonadati</taxon>
        <taxon>Pseudomonadota</taxon>
        <taxon>Betaproteobacteria</taxon>
        <taxon>Burkholderiales</taxon>
        <taxon>Alcaligenaceae</taxon>
        <taxon>Parvibium</taxon>
    </lineage>
</organism>
<gene>
    <name evidence="6" type="ORF">DU000_05445</name>
</gene>
<feature type="region of interest" description="Disordered" evidence="4">
    <location>
        <begin position="112"/>
        <end position="136"/>
    </location>
</feature>
<dbReference type="EMBL" id="QPGB01000002">
    <property type="protein sequence ID" value="RCS58269.1"/>
    <property type="molecule type" value="Genomic_DNA"/>
</dbReference>
<evidence type="ECO:0000313" key="7">
    <source>
        <dbReference type="Proteomes" id="UP000252357"/>
    </source>
</evidence>
<dbReference type="SMART" id="SM00981">
    <property type="entry name" value="THUMP"/>
    <property type="match status" value="1"/>
</dbReference>
<dbReference type="GO" id="GO:0003723">
    <property type="term" value="F:RNA binding"/>
    <property type="evidence" value="ECO:0007669"/>
    <property type="project" value="UniProtKB-UniRule"/>
</dbReference>
<evidence type="ECO:0000313" key="6">
    <source>
        <dbReference type="EMBL" id="RCS58269.1"/>
    </source>
</evidence>
<dbReference type="Pfam" id="PF02926">
    <property type="entry name" value="THUMP"/>
    <property type="match status" value="1"/>
</dbReference>
<sequence length="451" mass="50477">MSQPLFFCFAPCPRGLEGLLVQELETLPLAGLGQVLKVTPAPGGVSFQADWAGIMQANLWSRCASRILLRLDKKSYRNEQDIYDIALAQPWTDWFDLANDFKVDLTALTGRRAAPTEGTRTKQPPPAGKRTKPASVSHLQSLDFVTLRVKDAVCDHFRERTGQRPDINTQHPDIRIHVFLDDISCTLYLDTSGDALFKRGWRLEKGEAPIRENLAAGLLQLANWPERAAAGLTLLDPFCGSGTLLVEAMLQQLQVAPGLARSFAFECLRPCPLEQWQQVKQQARQQIQLQPLNQIHGSDIDQKMVYRARRNIERAAILYGLPENLPLPTVAMSSADEKAPPAPQGLIICNPPYGERMQVQANRDSVHPAPEETDALFSHWATQLKRHYAGWSVYVISADMQLPKRLRLKESQRLPLFNGPLECRYFRFDMVSGSARHKPSQDSANPGMTPA</sequence>
<feature type="domain" description="THUMP" evidence="5">
    <location>
        <begin position="53"/>
        <end position="191"/>
    </location>
</feature>
<comment type="caution">
    <text evidence="6">The sequence shown here is derived from an EMBL/GenBank/DDBJ whole genome shotgun (WGS) entry which is preliminary data.</text>
</comment>
<dbReference type="InterPro" id="IPR004114">
    <property type="entry name" value="THUMP_dom"/>
</dbReference>
<dbReference type="InterPro" id="IPR002052">
    <property type="entry name" value="DNA_methylase_N6_adenine_CS"/>
</dbReference>
<name>A0A368L3X2_9BURK</name>
<evidence type="ECO:0000256" key="4">
    <source>
        <dbReference type="SAM" id="MobiDB-lite"/>
    </source>
</evidence>
<reference evidence="6 7" key="1">
    <citation type="journal article" date="2018" name="Int. J. Syst. Evol. Microbiol.">
        <title>Parvibium lacunae gen. nov., sp. nov., a new member of the family Alcaligenaceae isolated from a freshwater pond.</title>
        <authorList>
            <person name="Chen W.M."/>
            <person name="Xie P.B."/>
            <person name="Hsu M.Y."/>
            <person name="Sheu S.Y."/>
        </authorList>
    </citation>
    <scope>NUCLEOTIDE SEQUENCE [LARGE SCALE GENOMIC DNA]</scope>
    <source>
        <strain evidence="6 7">KMB9</strain>
    </source>
</reference>
<dbReference type="InterPro" id="IPR000241">
    <property type="entry name" value="RlmKL-like_Mtase"/>
</dbReference>
<dbReference type="AlphaFoldDB" id="A0A368L3X2"/>
<accession>A0A368L3X2</accession>
<dbReference type="Gene3D" id="3.30.2130.30">
    <property type="match status" value="1"/>
</dbReference>
<dbReference type="CDD" id="cd11715">
    <property type="entry name" value="THUMP_AdoMetMT"/>
    <property type="match status" value="1"/>
</dbReference>
<evidence type="ECO:0000256" key="2">
    <source>
        <dbReference type="ARBA" id="ARBA00022679"/>
    </source>
</evidence>
<evidence type="ECO:0000259" key="5">
    <source>
        <dbReference type="PROSITE" id="PS51165"/>
    </source>
</evidence>
<dbReference type="OrthoDB" id="9809404at2"/>
<protein>
    <submittedName>
        <fullName evidence="6">Class I SAM-dependent RNA methyltransferase</fullName>
    </submittedName>
</protein>
<dbReference type="Pfam" id="PF01170">
    <property type="entry name" value="UPF0020"/>
    <property type="match status" value="1"/>
</dbReference>
<keyword evidence="3" id="KW-0694">RNA-binding</keyword>
<dbReference type="InterPro" id="IPR029063">
    <property type="entry name" value="SAM-dependent_MTases_sf"/>
</dbReference>
<dbReference type="Pfam" id="PF22020">
    <property type="entry name" value="RlmL_1st"/>
    <property type="match status" value="1"/>
</dbReference>
<dbReference type="PANTHER" id="PTHR47313:SF1">
    <property type="entry name" value="RIBOSOMAL RNA LARGE SUBUNIT METHYLTRANSFERASE K_L"/>
    <property type="match status" value="1"/>
</dbReference>
<dbReference type="PROSITE" id="PS00092">
    <property type="entry name" value="N6_MTASE"/>
    <property type="match status" value="1"/>
</dbReference>
<dbReference type="GO" id="GO:0070043">
    <property type="term" value="F:rRNA (guanine-N7-)-methyltransferase activity"/>
    <property type="evidence" value="ECO:0007669"/>
    <property type="project" value="TreeGrafter"/>
</dbReference>
<dbReference type="SUPFAM" id="SSF53335">
    <property type="entry name" value="S-adenosyl-L-methionine-dependent methyltransferases"/>
    <property type="match status" value="1"/>
</dbReference>
<dbReference type="RefSeq" id="WP_114402351.1">
    <property type="nucleotide sequence ID" value="NZ_QPGB01000002.1"/>
</dbReference>
<dbReference type="InterPro" id="IPR054170">
    <property type="entry name" value="RlmL_1st"/>
</dbReference>
<proteinExistence type="predicted"/>
<evidence type="ECO:0000256" key="1">
    <source>
        <dbReference type="ARBA" id="ARBA00022603"/>
    </source>
</evidence>
<evidence type="ECO:0000256" key="3">
    <source>
        <dbReference type="PROSITE-ProRule" id="PRU00529"/>
    </source>
</evidence>
<dbReference type="PANTHER" id="PTHR47313">
    <property type="entry name" value="RIBOSOMAL RNA LARGE SUBUNIT METHYLTRANSFERASE K/L"/>
    <property type="match status" value="1"/>
</dbReference>
<dbReference type="Gene3D" id="3.40.50.150">
    <property type="entry name" value="Vaccinia Virus protein VP39"/>
    <property type="match status" value="1"/>
</dbReference>
<dbReference type="Proteomes" id="UP000252357">
    <property type="component" value="Unassembled WGS sequence"/>
</dbReference>
<keyword evidence="7" id="KW-1185">Reference proteome</keyword>